<evidence type="ECO:0000256" key="1">
    <source>
        <dbReference type="ARBA" id="ARBA00007734"/>
    </source>
</evidence>
<feature type="region of interest" description="Disordered" evidence="2">
    <location>
        <begin position="1"/>
        <end position="32"/>
    </location>
</feature>
<feature type="domain" description="LysM" evidence="3">
    <location>
        <begin position="323"/>
        <end position="366"/>
    </location>
</feature>
<gene>
    <name evidence="4" type="ORF">DWB85_05775</name>
</gene>
<dbReference type="OrthoDB" id="9815002at2"/>
<dbReference type="CDD" id="cd00118">
    <property type="entry name" value="LysM"/>
    <property type="match status" value="2"/>
</dbReference>
<comment type="similarity">
    <text evidence="1">Belongs to the transglycosylase Slt family.</text>
</comment>
<evidence type="ECO:0000313" key="4">
    <source>
        <dbReference type="EMBL" id="RLQ22950.1"/>
    </source>
</evidence>
<keyword evidence="5" id="KW-1185">Reference proteome</keyword>
<dbReference type="GO" id="GO:0008932">
    <property type="term" value="F:lytic endotransglycosylase activity"/>
    <property type="evidence" value="ECO:0007669"/>
    <property type="project" value="TreeGrafter"/>
</dbReference>
<dbReference type="PANTHER" id="PTHR33734:SF22">
    <property type="entry name" value="MEMBRANE-BOUND LYTIC MUREIN TRANSGLYCOSYLASE D"/>
    <property type="match status" value="1"/>
</dbReference>
<dbReference type="GO" id="GO:0000270">
    <property type="term" value="P:peptidoglycan metabolic process"/>
    <property type="evidence" value="ECO:0007669"/>
    <property type="project" value="InterPro"/>
</dbReference>
<evidence type="ECO:0000259" key="3">
    <source>
        <dbReference type="PROSITE" id="PS51782"/>
    </source>
</evidence>
<evidence type="ECO:0000256" key="2">
    <source>
        <dbReference type="SAM" id="MobiDB-lite"/>
    </source>
</evidence>
<dbReference type="EMBL" id="QRAN01000004">
    <property type="protein sequence ID" value="RLQ22950.1"/>
    <property type="molecule type" value="Genomic_DNA"/>
</dbReference>
<comment type="caution">
    <text evidence="4">The sequence shown here is derived from an EMBL/GenBank/DDBJ whole genome shotgun (WGS) entry which is preliminary data.</text>
</comment>
<dbReference type="Gene3D" id="1.10.530.10">
    <property type="match status" value="1"/>
</dbReference>
<dbReference type="SUPFAM" id="SSF53955">
    <property type="entry name" value="Lysozyme-like"/>
    <property type="match status" value="1"/>
</dbReference>
<dbReference type="GO" id="GO:0016020">
    <property type="term" value="C:membrane"/>
    <property type="evidence" value="ECO:0007669"/>
    <property type="project" value="InterPro"/>
</dbReference>
<reference evidence="4 5" key="1">
    <citation type="submission" date="2018-07" db="EMBL/GenBank/DDBJ databases">
        <title>Halioglobus sp. genome submission.</title>
        <authorList>
            <person name="Ye M.-Q."/>
            <person name="Du Z.-J."/>
        </authorList>
    </citation>
    <scope>NUCLEOTIDE SEQUENCE [LARGE SCALE GENOMIC DNA]</scope>
    <source>
        <strain evidence="4 5">U0301</strain>
    </source>
</reference>
<dbReference type="InterPro" id="IPR018392">
    <property type="entry name" value="LysM"/>
</dbReference>
<dbReference type="Pfam" id="PF01476">
    <property type="entry name" value="LysM"/>
    <property type="match status" value="2"/>
</dbReference>
<dbReference type="Proteomes" id="UP000265509">
    <property type="component" value="Unassembled WGS sequence"/>
</dbReference>
<dbReference type="PANTHER" id="PTHR33734">
    <property type="entry name" value="LYSM DOMAIN-CONTAINING GPI-ANCHORED PROTEIN 2"/>
    <property type="match status" value="1"/>
</dbReference>
<protein>
    <submittedName>
        <fullName evidence="4">LysM peptidoglycan-binding domain-containing protein</fullName>
    </submittedName>
</protein>
<dbReference type="AlphaFoldDB" id="A0A3L7E2G7"/>
<sequence length="436" mass="49257">MSVWLSACQSMPTPESTDTSPGAAAIKTQPAPAEVEKQAVAKATRKPPKDLWERIRRQLSWQTIHNTQVGDARDAYLRQPNYLPVVAERARLYLYYIVEEVERRELPIELALLPLVESTLNPFATSSERAAGLWQIMPATGQYLGLEQNWWYDGRRDIRDSTRIALDYLESLYAEFDNDWMLALAAYNSGKGRVSRAQRSNRAAGKPTDYWSLKLPRETRHYVPRLIALTQIVAYPEAFEVEIPRVPNKPAFVVATTGGQIELARAAALAEVEMHVLRALNPGQLRWATSPDVAQELLLPPGTEVRFAEGVAGLTEADRVRWEHYRIRSGDNLIRIAKKFDTEVGLLREVNNIRGSMIRAGDTLMIPYGSDWASSMAMVSREERQRRGYRVRRGDSLYRIAGKFNVSVNDIIAWNSLDPGEYLQPGQRLTLYVGGS</sequence>
<dbReference type="InterPro" id="IPR008258">
    <property type="entry name" value="Transglycosylase_SLT_dom_1"/>
</dbReference>
<feature type="domain" description="LysM" evidence="3">
    <location>
        <begin position="387"/>
        <end position="431"/>
    </location>
</feature>
<dbReference type="InterPro" id="IPR023346">
    <property type="entry name" value="Lysozyme-like_dom_sf"/>
</dbReference>
<dbReference type="Gene3D" id="3.10.350.10">
    <property type="entry name" value="LysM domain"/>
    <property type="match status" value="2"/>
</dbReference>
<dbReference type="InterPro" id="IPR000189">
    <property type="entry name" value="Transglyc_AS"/>
</dbReference>
<feature type="compositionally biased region" description="Polar residues" evidence="2">
    <location>
        <begin position="7"/>
        <end position="20"/>
    </location>
</feature>
<dbReference type="CDD" id="cd16894">
    <property type="entry name" value="MltD-like"/>
    <property type="match status" value="1"/>
</dbReference>
<dbReference type="PROSITE" id="PS00922">
    <property type="entry name" value="TRANSGLYCOSYLASE"/>
    <property type="match status" value="1"/>
</dbReference>
<name>A0A3L7E2G7_9GAMM</name>
<proteinExistence type="inferred from homology"/>
<dbReference type="SUPFAM" id="SSF54106">
    <property type="entry name" value="LysM domain"/>
    <property type="match status" value="2"/>
</dbReference>
<dbReference type="Pfam" id="PF01464">
    <property type="entry name" value="SLT"/>
    <property type="match status" value="1"/>
</dbReference>
<accession>A0A3L7E2G7</accession>
<dbReference type="SMART" id="SM00257">
    <property type="entry name" value="LysM"/>
    <property type="match status" value="2"/>
</dbReference>
<dbReference type="InterPro" id="IPR036779">
    <property type="entry name" value="LysM_dom_sf"/>
</dbReference>
<evidence type="ECO:0000313" key="5">
    <source>
        <dbReference type="Proteomes" id="UP000265509"/>
    </source>
</evidence>
<dbReference type="PROSITE" id="PS51782">
    <property type="entry name" value="LYSM"/>
    <property type="match status" value="2"/>
</dbReference>
<organism evidence="4 5">
    <name type="scientific">Seongchinamella sediminis</name>
    <dbReference type="NCBI Taxonomy" id="2283635"/>
    <lineage>
        <taxon>Bacteria</taxon>
        <taxon>Pseudomonadati</taxon>
        <taxon>Pseudomonadota</taxon>
        <taxon>Gammaproteobacteria</taxon>
        <taxon>Cellvibrionales</taxon>
        <taxon>Halieaceae</taxon>
        <taxon>Seongchinamella</taxon>
    </lineage>
</organism>